<dbReference type="InterPro" id="IPR011013">
    <property type="entry name" value="Gal_mutarotase_sf_dom"/>
</dbReference>
<dbReference type="Gene3D" id="2.60.40.1180">
    <property type="entry name" value="Golgi alpha-mannosidase II"/>
    <property type="match status" value="1"/>
</dbReference>
<dbReference type="InterPro" id="IPR000322">
    <property type="entry name" value="Glyco_hydro_31_TIM"/>
</dbReference>
<dbReference type="FunFam" id="3.20.20.80:FF:000039">
    <property type="entry name" value="Glucosidase, alpha neutral C"/>
    <property type="match status" value="1"/>
</dbReference>
<dbReference type="SUPFAM" id="SSF74650">
    <property type="entry name" value="Galactose mutarotase-like"/>
    <property type="match status" value="1"/>
</dbReference>
<accession>A0A8C5SQH3</accession>
<evidence type="ECO:0000313" key="7">
    <source>
        <dbReference type="Ensembl" id="ENSLLTP00000019888.1"/>
    </source>
</evidence>
<dbReference type="InterPro" id="IPR025887">
    <property type="entry name" value="Glyco_hydro_31_N_dom"/>
</dbReference>
<feature type="domain" description="Glycoside hydrolase family 31 N-terminal" evidence="6">
    <location>
        <begin position="3"/>
        <end position="162"/>
    </location>
</feature>
<dbReference type="Gene3D" id="3.20.20.80">
    <property type="entry name" value="Glycosidases"/>
    <property type="match status" value="2"/>
</dbReference>
<dbReference type="CDD" id="cd14752">
    <property type="entry name" value="GH31_N"/>
    <property type="match status" value="1"/>
</dbReference>
<name>A0A8C5SQH3_LATLA</name>
<reference evidence="7" key="1">
    <citation type="submission" date="2025-08" db="UniProtKB">
        <authorList>
            <consortium name="Ensembl"/>
        </authorList>
    </citation>
    <scope>IDENTIFICATION</scope>
</reference>
<dbReference type="InterPro" id="IPR013780">
    <property type="entry name" value="Glyco_hydro_b"/>
</dbReference>
<comment type="similarity">
    <text evidence="1 4">Belongs to the glycosyl hydrolase 31 family.</text>
</comment>
<keyword evidence="2 4" id="KW-0378">Hydrolase</keyword>
<dbReference type="FunFam" id="3.20.20.80:FF:000046">
    <property type="entry name" value="Glucosidase alpha, neutral C"/>
    <property type="match status" value="1"/>
</dbReference>
<evidence type="ECO:0000259" key="5">
    <source>
        <dbReference type="Pfam" id="PF01055"/>
    </source>
</evidence>
<dbReference type="CDD" id="cd06603">
    <property type="entry name" value="GH31_GANC_GANAB_alpha"/>
    <property type="match status" value="1"/>
</dbReference>
<keyword evidence="3 4" id="KW-0326">Glycosidase</keyword>
<dbReference type="GeneTree" id="ENSGT00940000159230"/>
<feature type="domain" description="Glycoside hydrolase family 31 TIM barrel" evidence="5">
    <location>
        <begin position="225"/>
        <end position="553"/>
    </location>
</feature>
<dbReference type="Pfam" id="PF01055">
    <property type="entry name" value="Glyco_hydro_31_2nd"/>
    <property type="match status" value="1"/>
</dbReference>
<evidence type="ECO:0000256" key="2">
    <source>
        <dbReference type="ARBA" id="ARBA00022801"/>
    </source>
</evidence>
<organism evidence="7 8">
    <name type="scientific">Laticauda laticaudata</name>
    <name type="common">Blue-ringed sea krait</name>
    <name type="synonym">Blue-lipped sea krait</name>
    <dbReference type="NCBI Taxonomy" id="8630"/>
    <lineage>
        <taxon>Eukaryota</taxon>
        <taxon>Metazoa</taxon>
        <taxon>Chordata</taxon>
        <taxon>Craniata</taxon>
        <taxon>Vertebrata</taxon>
        <taxon>Euteleostomi</taxon>
        <taxon>Lepidosauria</taxon>
        <taxon>Squamata</taxon>
        <taxon>Bifurcata</taxon>
        <taxon>Unidentata</taxon>
        <taxon>Episquamata</taxon>
        <taxon>Toxicofera</taxon>
        <taxon>Serpentes</taxon>
        <taxon>Colubroidea</taxon>
        <taxon>Elapidae</taxon>
        <taxon>Laticaudinae</taxon>
        <taxon>Laticauda</taxon>
    </lineage>
</organism>
<dbReference type="Gene3D" id="2.60.40.1760">
    <property type="entry name" value="glycosyl hydrolase (family 31)"/>
    <property type="match status" value="1"/>
</dbReference>
<evidence type="ECO:0000313" key="8">
    <source>
        <dbReference type="Proteomes" id="UP000694406"/>
    </source>
</evidence>
<dbReference type="PROSITE" id="PS00129">
    <property type="entry name" value="GLYCOSYL_HYDROL_F31_1"/>
    <property type="match status" value="1"/>
</dbReference>
<dbReference type="GO" id="GO:0006491">
    <property type="term" value="P:N-glycan processing"/>
    <property type="evidence" value="ECO:0007669"/>
    <property type="project" value="TreeGrafter"/>
</dbReference>
<dbReference type="GO" id="GO:0005975">
    <property type="term" value="P:carbohydrate metabolic process"/>
    <property type="evidence" value="ECO:0007669"/>
    <property type="project" value="InterPro"/>
</dbReference>
<dbReference type="Ensembl" id="ENSLLTT00000020626.1">
    <property type="protein sequence ID" value="ENSLLTP00000019888.1"/>
    <property type="gene ID" value="ENSLLTG00000014615.1"/>
</dbReference>
<evidence type="ECO:0000259" key="6">
    <source>
        <dbReference type="Pfam" id="PF13802"/>
    </source>
</evidence>
<evidence type="ECO:0000256" key="3">
    <source>
        <dbReference type="ARBA" id="ARBA00023295"/>
    </source>
</evidence>
<keyword evidence="8" id="KW-1185">Reference proteome</keyword>
<protein>
    <submittedName>
        <fullName evidence="7">Glucosidase alpha, neutral C</fullName>
    </submittedName>
</protein>
<dbReference type="Proteomes" id="UP000694406">
    <property type="component" value="Unplaced"/>
</dbReference>
<dbReference type="SUPFAM" id="SSF51445">
    <property type="entry name" value="(Trans)glycosidases"/>
    <property type="match status" value="1"/>
</dbReference>
<sequence>GAEQDQQIHITAKPFQIQLISKDEILLSMNSNGLLYLEHLQSPPQSRVTSLFLLSKETEEDLGHWEEKFGNFLDIKANGPSSVGLDVSLHGFKHLYGIPQHAETLLLKNTSDDDVYRLYNLDVFGYTIHSKMGIYGSVPLLLAHKPDQTVGIFWLNSSETLVEISTKASMKVSPSQIPDMSKQRVVPQTDVHWMSESGIIDIFILKGPSPFDIFKQYGQLTGTQALPPLFSLGYHQCRWNYEDEDDVKKVDAGFDTFDIPYDVMWLDIEHTDGKRYFTWDKKRFPNPEKMQKQLLMKKKRKMVVIVDPHIKIDPLYTIYSQAKAKGFFVKDRNGEDFKGICWPGLSSYLDFTNPEVRQWYADQFDFKIYKSSSEIVFIWNDMNEPSVFKGIELSMSKDAIHYGKWEHRDVHNLYGFYQQMATAEGLVKRSGGLKRPFVLTRSFFAGSQKYGAVWTGDNKADWSYLKISIPMLLTISIAGISFCGADVGGFIGNPEPELLVRWYQAGALQPFFRGHANMKTKRREPWLFGKKNTKIIREAINERYSLLPYLYTLFYQAHSMAEPVMRPLWPPFIFFLQIPVFQRGGTIIPLKISVGKSTEWMIDVPYELHAALDDKGCATGKLYLDDGHSFHYLHQKQFLLRKFSFHDNVLSSRCASEEGLFQTKCIVQQILILGIKKEPSVVTTTMFGKRNNPISSLFVCFYSRLSRFVMVNLRHTCHK</sequence>
<dbReference type="GO" id="GO:0030246">
    <property type="term" value="F:carbohydrate binding"/>
    <property type="evidence" value="ECO:0007669"/>
    <property type="project" value="InterPro"/>
</dbReference>
<dbReference type="PANTHER" id="PTHR22762">
    <property type="entry name" value="ALPHA-GLUCOSIDASE"/>
    <property type="match status" value="1"/>
</dbReference>
<gene>
    <name evidence="7" type="primary">GANC</name>
</gene>
<dbReference type="PANTHER" id="PTHR22762:SF60">
    <property type="entry name" value="NEUTRAL ALPHA-GLUCOSIDASE C"/>
    <property type="match status" value="1"/>
</dbReference>
<reference evidence="7" key="2">
    <citation type="submission" date="2025-09" db="UniProtKB">
        <authorList>
            <consortium name="Ensembl"/>
        </authorList>
    </citation>
    <scope>IDENTIFICATION</scope>
</reference>
<dbReference type="InterPro" id="IPR017853">
    <property type="entry name" value="GH"/>
</dbReference>
<proteinExistence type="inferred from homology"/>
<dbReference type="Pfam" id="PF13802">
    <property type="entry name" value="Gal_mutarotas_2"/>
    <property type="match status" value="1"/>
</dbReference>
<dbReference type="GO" id="GO:0004558">
    <property type="term" value="F:alpha-1,4-glucosidase activity"/>
    <property type="evidence" value="ECO:0007669"/>
    <property type="project" value="TreeGrafter"/>
</dbReference>
<dbReference type="AlphaFoldDB" id="A0A8C5SQH3"/>
<dbReference type="InterPro" id="IPR030458">
    <property type="entry name" value="Glyco_hydro_31_AS"/>
</dbReference>
<evidence type="ECO:0000256" key="4">
    <source>
        <dbReference type="RuleBase" id="RU361185"/>
    </source>
</evidence>
<evidence type="ECO:0000256" key="1">
    <source>
        <dbReference type="ARBA" id="ARBA00007806"/>
    </source>
</evidence>